<evidence type="ECO:0000313" key="1">
    <source>
        <dbReference type="EMBL" id="NDJ19929.1"/>
    </source>
</evidence>
<evidence type="ECO:0000313" key="2">
    <source>
        <dbReference type="Proteomes" id="UP000646053"/>
    </source>
</evidence>
<protein>
    <submittedName>
        <fullName evidence="1">Uncharacterized protein</fullName>
    </submittedName>
</protein>
<dbReference type="AlphaFoldDB" id="A0A8J7Z505"/>
<accession>A0A8J7Z505</accession>
<gene>
    <name evidence="1" type="ORF">GS601_22045</name>
</gene>
<dbReference type="EMBL" id="WVIE01000046">
    <property type="protein sequence ID" value="NDJ19929.1"/>
    <property type="molecule type" value="Genomic_DNA"/>
</dbReference>
<sequence length="493" mass="56052">MQSASTRLTITDILASFGRMPRYITGLDSATIALQSLGCYLYDKDFASGGIAPSLKALGGDAMGYLPDDLSQSLSTISGWTNASSPNAIDDVRSETMSRWVVSQYPRQQYSAALIGSTNGAAVHLCAALGIPWLPQTLLVCLKHRMDPDDPKQALEWGKPLVERLLNNNPDLAVYQMHDPNQDRVKVPRVGYFRLKRTRLGETYKLFLRENLAPGATLFLLESQNTWLATQVSNRHFFQFGGKGGLTPEEYFEHSPKIRDFLQRNGSAHQYWNPPTPDGWLPESEWGFEPALREDVEAFAHEHGFRVCRIVLGNPQDMSPLVAEFYRWWYKQRRLPSIGDAALAENRLVIESFVYLQPWWILRLGLVPFWTVFNDKTSADQLSNYLDSTKRYDEIYLTLFSNGMRSLGIASIEAWRTILTRAQKQGQFLGVNEQTYPNDMASFVRHYIDLKKFNGRYPMPEPLSLDQLDQFLAESGDRYPVHWIDTVSSPSKS</sequence>
<keyword evidence="2" id="KW-1185">Reference proteome</keyword>
<organism evidence="1 2">
    <name type="scientific">Myxacorys almedinensis A</name>
    <dbReference type="NCBI Taxonomy" id="2690445"/>
    <lineage>
        <taxon>Bacteria</taxon>
        <taxon>Bacillati</taxon>
        <taxon>Cyanobacteriota</taxon>
        <taxon>Cyanophyceae</taxon>
        <taxon>Leptolyngbyales</taxon>
        <taxon>Leptolyngbyaceae</taxon>
        <taxon>Myxacorys</taxon>
        <taxon>Myxacorys almedinensis</taxon>
    </lineage>
</organism>
<dbReference type="Proteomes" id="UP000646053">
    <property type="component" value="Unassembled WGS sequence"/>
</dbReference>
<reference evidence="1" key="1">
    <citation type="submission" date="2019-12" db="EMBL/GenBank/DDBJ databases">
        <title>High-Quality draft genome sequences of three cyanobacteria isolated from the limestone walls of the Old Cathedral of Coimbra.</title>
        <authorList>
            <person name="Tiago I."/>
            <person name="Soares F."/>
            <person name="Portugal A."/>
        </authorList>
    </citation>
    <scope>NUCLEOTIDE SEQUENCE</scope>
    <source>
        <strain evidence="1">A</strain>
    </source>
</reference>
<proteinExistence type="predicted"/>
<name>A0A8J7Z505_9CYAN</name>
<comment type="caution">
    <text evidence="1">The sequence shown here is derived from an EMBL/GenBank/DDBJ whole genome shotgun (WGS) entry which is preliminary data.</text>
</comment>
<dbReference type="RefSeq" id="WP_162425451.1">
    <property type="nucleotide sequence ID" value="NZ_WVIE01000046.1"/>
</dbReference>